<dbReference type="AlphaFoldDB" id="Q2FLU1"/>
<dbReference type="EMBL" id="CP000254">
    <property type="protein sequence ID" value="ABD41666.1"/>
    <property type="molecule type" value="Genomic_DNA"/>
</dbReference>
<name>Q2FLU1_METHJ</name>
<dbReference type="RefSeq" id="WP_011448928.1">
    <property type="nucleotide sequence ID" value="NC_007796.1"/>
</dbReference>
<evidence type="ECO:0000313" key="1">
    <source>
        <dbReference type="EMBL" id="ABD41666.1"/>
    </source>
</evidence>
<dbReference type="OrthoDB" id="114890at2157"/>
<evidence type="ECO:0000313" key="2">
    <source>
        <dbReference type="Proteomes" id="UP000001941"/>
    </source>
</evidence>
<sequence length="119" mass="13740">MEIGIHGFWTTKAGDVDPQKSLTTPVSDSRFFYQIRHDAKQRQKVITKIFVDEEEISLVHEWLSNDGKETNFFDIPLKYRKKGEHTLRFQIFAPVSEAADAGPGTKIFDSEIFKLTFTE</sequence>
<protein>
    <submittedName>
        <fullName evidence="1">Uncharacterized protein</fullName>
    </submittedName>
</protein>
<dbReference type="STRING" id="323259.Mhun_1956"/>
<dbReference type="Proteomes" id="UP000001941">
    <property type="component" value="Chromosome"/>
</dbReference>
<dbReference type="GeneID" id="3924258"/>
<dbReference type="HOGENOM" id="CLU_2056060_0_0_2"/>
<keyword evidence="2" id="KW-1185">Reference proteome</keyword>
<accession>Q2FLU1</accession>
<organism evidence="1 2">
    <name type="scientific">Methanospirillum hungatei JF-1 (strain ATCC 27890 / DSM 864 / NBRC 100397 / JF-1)</name>
    <dbReference type="NCBI Taxonomy" id="323259"/>
    <lineage>
        <taxon>Archaea</taxon>
        <taxon>Methanobacteriati</taxon>
        <taxon>Methanobacteriota</taxon>
        <taxon>Stenosarchaea group</taxon>
        <taxon>Methanomicrobia</taxon>
        <taxon>Methanomicrobiales</taxon>
        <taxon>Methanospirillaceae</taxon>
        <taxon>Methanospirillum</taxon>
    </lineage>
</organism>
<gene>
    <name evidence="1" type="ordered locus">Mhun_1956</name>
</gene>
<dbReference type="KEGG" id="mhu:Mhun_1956"/>
<proteinExistence type="predicted"/>
<reference evidence="2" key="1">
    <citation type="journal article" date="2016" name="Stand. Genomic Sci.">
        <title>Complete genome sequence of Methanospirillum hungatei type strain JF1.</title>
        <authorList>
            <person name="Gunsalus R.P."/>
            <person name="Cook L.E."/>
            <person name="Crable B."/>
            <person name="Rohlin L."/>
            <person name="McDonald E."/>
            <person name="Mouttaki H."/>
            <person name="Sieber J.R."/>
            <person name="Poweleit N."/>
            <person name="Zhou H."/>
            <person name="Lapidus A.L."/>
            <person name="Daligault H.E."/>
            <person name="Land M."/>
            <person name="Gilna P."/>
            <person name="Ivanova N."/>
            <person name="Kyrpides N."/>
            <person name="Culley D.E."/>
            <person name="McInerney M.J."/>
        </authorList>
    </citation>
    <scope>NUCLEOTIDE SEQUENCE [LARGE SCALE GENOMIC DNA]</scope>
    <source>
        <strain evidence="2">ATCC 27890 / DSM 864 / NBRC 100397 / JF-1</strain>
    </source>
</reference>
<dbReference type="InParanoid" id="Q2FLU1"/>
<dbReference type="EnsemblBacteria" id="ABD41666">
    <property type="protein sequence ID" value="ABD41666"/>
    <property type="gene ID" value="Mhun_1956"/>
</dbReference>